<evidence type="ECO:0000313" key="2">
    <source>
        <dbReference type="Proteomes" id="UP000192907"/>
    </source>
</evidence>
<dbReference type="OrthoDB" id="187903at2"/>
<accession>A0A1Y6BXE1</accession>
<organism evidence="1 2">
    <name type="scientific">Pseudobacteriovorax antillogorgiicola</name>
    <dbReference type="NCBI Taxonomy" id="1513793"/>
    <lineage>
        <taxon>Bacteria</taxon>
        <taxon>Pseudomonadati</taxon>
        <taxon>Bdellovibrionota</taxon>
        <taxon>Oligoflexia</taxon>
        <taxon>Oligoflexales</taxon>
        <taxon>Pseudobacteriovoracaceae</taxon>
        <taxon>Pseudobacteriovorax</taxon>
    </lineage>
</organism>
<dbReference type="InterPro" id="IPR016181">
    <property type="entry name" value="Acyl_CoA_acyltransferase"/>
</dbReference>
<evidence type="ECO:0000313" key="1">
    <source>
        <dbReference type="EMBL" id="SMF22938.1"/>
    </source>
</evidence>
<gene>
    <name evidence="1" type="ORF">SAMN06296036_107252</name>
</gene>
<reference evidence="2" key="1">
    <citation type="submission" date="2017-04" db="EMBL/GenBank/DDBJ databases">
        <authorList>
            <person name="Varghese N."/>
            <person name="Submissions S."/>
        </authorList>
    </citation>
    <scope>NUCLEOTIDE SEQUENCE [LARGE SCALE GENOMIC DNA]</scope>
    <source>
        <strain evidence="2">RKEM611</strain>
    </source>
</reference>
<sequence length="170" mass="20247">MSIEIKLVDEYPEDQFNDLVERNLESSGTFIRSWNYHFEGDKNFKKNGTKVRVGAFDRDRLIGLSWGMAESRNRFMMHMSLVEAEYRDHGIYRKMLDIILNETKVFDEVDSLHHIFNNRIISYKLKRGFYIIGQDQCGMLGPRIRLRYFHNPKLFEIMKYRVGLTDQPAL</sequence>
<proteinExistence type="predicted"/>
<keyword evidence="2" id="KW-1185">Reference proteome</keyword>
<name>A0A1Y6BXE1_9BACT</name>
<dbReference type="RefSeq" id="WP_132318185.1">
    <property type="nucleotide sequence ID" value="NZ_FWZT01000007.1"/>
</dbReference>
<dbReference type="STRING" id="1513793.SAMN06296036_107252"/>
<dbReference type="EMBL" id="FWZT01000007">
    <property type="protein sequence ID" value="SMF22938.1"/>
    <property type="molecule type" value="Genomic_DNA"/>
</dbReference>
<protein>
    <recommendedName>
        <fullName evidence="3">N-acetyltransferase domain-containing protein</fullName>
    </recommendedName>
</protein>
<evidence type="ECO:0008006" key="3">
    <source>
        <dbReference type="Google" id="ProtNLM"/>
    </source>
</evidence>
<dbReference type="AlphaFoldDB" id="A0A1Y6BXE1"/>
<dbReference type="Proteomes" id="UP000192907">
    <property type="component" value="Unassembled WGS sequence"/>
</dbReference>
<dbReference type="SUPFAM" id="SSF55729">
    <property type="entry name" value="Acyl-CoA N-acyltransferases (Nat)"/>
    <property type="match status" value="1"/>
</dbReference>